<evidence type="ECO:0000256" key="5">
    <source>
        <dbReference type="ARBA" id="ARBA00022794"/>
    </source>
</evidence>
<evidence type="ECO:0000256" key="3">
    <source>
        <dbReference type="ARBA" id="ARBA00022448"/>
    </source>
</evidence>
<dbReference type="Proteomes" id="UP001470230">
    <property type="component" value="Unassembled WGS sequence"/>
</dbReference>
<dbReference type="PANTHER" id="PTHR44390">
    <property type="entry name" value="CENTROSOMAL PROTEIN OF 41 KDA"/>
    <property type="match status" value="1"/>
</dbReference>
<dbReference type="PROSITE" id="PS50206">
    <property type="entry name" value="RHODANESE_3"/>
    <property type="match status" value="1"/>
</dbReference>
<keyword evidence="14" id="KW-1185">Reference proteome</keyword>
<evidence type="ECO:0000256" key="4">
    <source>
        <dbReference type="ARBA" id="ARBA00022490"/>
    </source>
</evidence>
<dbReference type="InterPro" id="IPR001763">
    <property type="entry name" value="Rhodanese-like_dom"/>
</dbReference>
<keyword evidence="3" id="KW-0813">Transport</keyword>
<accession>A0ABR2LB35</accession>
<dbReference type="SUPFAM" id="SSF52821">
    <property type="entry name" value="Rhodanese/Cell cycle control phosphatase"/>
    <property type="match status" value="1"/>
</dbReference>
<dbReference type="InterPro" id="IPR036873">
    <property type="entry name" value="Rhodanese-like_dom_sf"/>
</dbReference>
<evidence type="ECO:0000256" key="11">
    <source>
        <dbReference type="SAM" id="MobiDB-lite"/>
    </source>
</evidence>
<dbReference type="Gene3D" id="3.40.250.10">
    <property type="entry name" value="Rhodanese-like domain"/>
    <property type="match status" value="1"/>
</dbReference>
<comment type="subcellular location">
    <subcellularLocation>
        <location evidence="1">Cytoplasm</location>
        <location evidence="1">Cytoskeleton</location>
        <location evidence="1">Cilium basal body</location>
    </subcellularLocation>
    <subcellularLocation>
        <location evidence="2">Cytoplasm</location>
        <location evidence="2">Cytoskeleton</location>
        <location evidence="2">Microtubule organizing center</location>
        <location evidence="2">Centrosome</location>
    </subcellularLocation>
</comment>
<evidence type="ECO:0000256" key="7">
    <source>
        <dbReference type="ARBA" id="ARBA00023069"/>
    </source>
</evidence>
<keyword evidence="8" id="KW-0206">Cytoskeleton</keyword>
<evidence type="ECO:0000256" key="1">
    <source>
        <dbReference type="ARBA" id="ARBA00004120"/>
    </source>
</evidence>
<keyword evidence="4" id="KW-0963">Cytoplasm</keyword>
<comment type="caution">
    <text evidence="13">The sequence shown here is derived from an EMBL/GenBank/DDBJ whole genome shotgun (WGS) entry which is preliminary data.</text>
</comment>
<dbReference type="PANTHER" id="PTHR44390:SF1">
    <property type="entry name" value="CENTROSOMAL PROTEIN OF 41 KDA"/>
    <property type="match status" value="1"/>
</dbReference>
<evidence type="ECO:0000256" key="2">
    <source>
        <dbReference type="ARBA" id="ARBA00004300"/>
    </source>
</evidence>
<evidence type="ECO:0000259" key="12">
    <source>
        <dbReference type="PROSITE" id="PS50206"/>
    </source>
</evidence>
<keyword evidence="6" id="KW-0653">Protein transport</keyword>
<evidence type="ECO:0000256" key="10">
    <source>
        <dbReference type="ARBA" id="ARBA00038465"/>
    </source>
</evidence>
<dbReference type="EMBL" id="JAPFFF010000001">
    <property type="protein sequence ID" value="KAK8900243.1"/>
    <property type="molecule type" value="Genomic_DNA"/>
</dbReference>
<comment type="similarity">
    <text evidence="10">Belongs to the CEP41 family.</text>
</comment>
<feature type="region of interest" description="Disordered" evidence="11">
    <location>
        <begin position="1"/>
        <end position="21"/>
    </location>
</feature>
<feature type="compositionally biased region" description="Low complexity" evidence="11">
    <location>
        <begin position="259"/>
        <end position="275"/>
    </location>
</feature>
<dbReference type="CDD" id="cd00158">
    <property type="entry name" value="RHOD"/>
    <property type="match status" value="1"/>
</dbReference>
<dbReference type="Pfam" id="PF00581">
    <property type="entry name" value="Rhodanese"/>
    <property type="match status" value="1"/>
</dbReference>
<evidence type="ECO:0000256" key="6">
    <source>
        <dbReference type="ARBA" id="ARBA00022927"/>
    </source>
</evidence>
<dbReference type="SMART" id="SM00450">
    <property type="entry name" value="RHOD"/>
    <property type="match status" value="1"/>
</dbReference>
<organism evidence="13 14">
    <name type="scientific">Tritrichomonas musculus</name>
    <dbReference type="NCBI Taxonomy" id="1915356"/>
    <lineage>
        <taxon>Eukaryota</taxon>
        <taxon>Metamonada</taxon>
        <taxon>Parabasalia</taxon>
        <taxon>Tritrichomonadida</taxon>
        <taxon>Tritrichomonadidae</taxon>
        <taxon>Tritrichomonas</taxon>
    </lineage>
</organism>
<evidence type="ECO:0000256" key="9">
    <source>
        <dbReference type="ARBA" id="ARBA00023273"/>
    </source>
</evidence>
<feature type="domain" description="Rhodanese" evidence="12">
    <location>
        <begin position="127"/>
        <end position="220"/>
    </location>
</feature>
<dbReference type="InterPro" id="IPR051889">
    <property type="entry name" value="CEP41"/>
</dbReference>
<feature type="region of interest" description="Disordered" evidence="11">
    <location>
        <begin position="220"/>
        <end position="275"/>
    </location>
</feature>
<evidence type="ECO:0000313" key="14">
    <source>
        <dbReference type="Proteomes" id="UP001470230"/>
    </source>
</evidence>
<proteinExistence type="inferred from homology"/>
<keyword evidence="7" id="KW-0969">Cilium</keyword>
<keyword evidence="9" id="KW-0966">Cell projection</keyword>
<name>A0ABR2LB35_9EUKA</name>
<sequence length="275" mass="30653">MSKRYNPNKGPKPLPKTNYSKRYDDLKPVVDTGMTVPKLIAQLKNRMPQGEIFRRIRPKKLVELLALHAYELQEKERLAAENNEPKNVDDDNEAVPQYHHMHSSIVFNDQSPAPAPAPQQTTVDCPFILLDVRDEEEFEKCHIQNAQNYPKARLSRATGQFTPEILQFRGHPEKMVVIYCDYGQTSAEAAQMFAERDFDNIFLLHGGLCEFAEQFPNLVGPGEPPAPLHPSKAPTAQQSAAGRPGGVARPKPAAKKPTRAMQAAAAPAGSKPVWK</sequence>
<reference evidence="13 14" key="1">
    <citation type="submission" date="2024-04" db="EMBL/GenBank/DDBJ databases">
        <title>Tritrichomonas musculus Genome.</title>
        <authorList>
            <person name="Alves-Ferreira E."/>
            <person name="Grigg M."/>
            <person name="Lorenzi H."/>
            <person name="Galac M."/>
        </authorList>
    </citation>
    <scope>NUCLEOTIDE SEQUENCE [LARGE SCALE GENOMIC DNA]</scope>
    <source>
        <strain evidence="13 14">EAF2021</strain>
    </source>
</reference>
<evidence type="ECO:0000313" key="13">
    <source>
        <dbReference type="EMBL" id="KAK8900243.1"/>
    </source>
</evidence>
<evidence type="ECO:0000256" key="8">
    <source>
        <dbReference type="ARBA" id="ARBA00023212"/>
    </source>
</evidence>
<gene>
    <name evidence="13" type="ORF">M9Y10_002566</name>
</gene>
<protein>
    <submittedName>
        <fullName evidence="13">Centrosomal protein of 41 kDa</fullName>
    </submittedName>
</protein>
<keyword evidence="5" id="KW-0970">Cilium biogenesis/degradation</keyword>